<dbReference type="InterPro" id="IPR045851">
    <property type="entry name" value="AMP-bd_C_sf"/>
</dbReference>
<evidence type="ECO:0000256" key="2">
    <source>
        <dbReference type="ARBA" id="ARBA00006432"/>
    </source>
</evidence>
<sequence length="719" mass="80661">MAIAALSHLRSAVGRQQLWRHSCLSTPWAPLSFARRNSSDRGGRGEPHAPFLKGNYRQLCERAHREPGPFWGALARETLQWDTPHHTDCEWDFAQGRIRWFLGGRLNVAVNCLDRHVQRTPDKVALIWEKDEPGTEEKITYRELLDMTCRLANTLKRNGIKKGDRVAIYISVSPMAVAAMLACARIGAVHTVVFAGFSAESLAGRINDAKCKAVITCNQGVRGGRILELKNTVDEAVKNCPSVKCVFVAQRTDNKIHTCSHDILLEEEMAKEALVCPSEIMESEDMLFMLYTSGSTGKPKGIVHTQAGYLLYAAVTHKHVFDFKQDDIFGCVADIGWITGHSYVVYGPLCNGSTTVLFESTPVYPDPGRYWETVERLKINQFYCAPTALRLLLKYGEEYVKKYDRSSLTTLGSVGEPINHEAWHWYYSVVGDKRCTLVDTWWQTETGGICIAPRPSEEGAEIIPAIAMRPFYGITPVLMDENGKVLEGNDTSGALCIAQPWPGIARTIYEDHQRFVEAYFKAYPGYYFTGDAAYRTKEGYYQLTGRMDDVLNISGHRLGTAEIEDAMDEHPEIPETAVISYPHDIKGEVALAFVVLKDDMADKDIIIKEVKKIVATKIAKYAVPEHIMVVKRLPKTRSGKIMRRLLRRIVTDNISDMGDITTLDDPSVIEEILETSISLLEEISSGFSSKWGRKDTGNMEDVWKDGLMVDRTTCLEAPK</sequence>
<dbReference type="InterPro" id="IPR000873">
    <property type="entry name" value="AMP-dep_synth/lig_dom"/>
</dbReference>
<dbReference type="NCBIfam" id="TIGR02188">
    <property type="entry name" value="Ac_CoA_lig_AcsA"/>
    <property type="match status" value="1"/>
</dbReference>
<dbReference type="Pfam" id="PF13193">
    <property type="entry name" value="AMP-binding_C"/>
    <property type="match status" value="1"/>
</dbReference>
<dbReference type="GeneTree" id="ENSGT00940000158550"/>
<evidence type="ECO:0000256" key="3">
    <source>
        <dbReference type="ARBA" id="ARBA00022598"/>
    </source>
</evidence>
<dbReference type="InterPro" id="IPR020845">
    <property type="entry name" value="AMP-binding_CS"/>
</dbReference>
<dbReference type="FunFam" id="3.40.50.12780:FF:000011">
    <property type="entry name" value="Acetyl-coenzyme A synthetase 2-like, mitochondrial"/>
    <property type="match status" value="1"/>
</dbReference>
<organism evidence="13 14">
    <name type="scientific">Naja naja</name>
    <name type="common">Indian cobra</name>
    <dbReference type="NCBI Taxonomy" id="35670"/>
    <lineage>
        <taxon>Eukaryota</taxon>
        <taxon>Metazoa</taxon>
        <taxon>Chordata</taxon>
        <taxon>Craniata</taxon>
        <taxon>Vertebrata</taxon>
        <taxon>Euteleostomi</taxon>
        <taxon>Lepidosauria</taxon>
        <taxon>Squamata</taxon>
        <taxon>Bifurcata</taxon>
        <taxon>Unidentata</taxon>
        <taxon>Episquamata</taxon>
        <taxon>Toxicofera</taxon>
        <taxon>Serpentes</taxon>
        <taxon>Colubroidea</taxon>
        <taxon>Elapidae</taxon>
        <taxon>Elapinae</taxon>
        <taxon>Naja</taxon>
    </lineage>
</organism>
<dbReference type="EC" id="6.2.1.1" evidence="8"/>
<evidence type="ECO:0000256" key="8">
    <source>
        <dbReference type="RuleBase" id="RU361147"/>
    </source>
</evidence>
<evidence type="ECO:0000256" key="6">
    <source>
        <dbReference type="ARBA" id="ARBA00023098"/>
    </source>
</evidence>
<dbReference type="GO" id="GO:0050218">
    <property type="term" value="F:propionate-CoA ligase activity"/>
    <property type="evidence" value="ECO:0007669"/>
    <property type="project" value="UniProtKB-EC"/>
</dbReference>
<reference evidence="13" key="1">
    <citation type="submission" date="2025-08" db="UniProtKB">
        <authorList>
            <consortium name="Ensembl"/>
        </authorList>
    </citation>
    <scope>IDENTIFICATION</scope>
</reference>
<dbReference type="GO" id="GO:0005759">
    <property type="term" value="C:mitochondrial matrix"/>
    <property type="evidence" value="ECO:0007669"/>
    <property type="project" value="Ensembl"/>
</dbReference>
<evidence type="ECO:0000256" key="9">
    <source>
        <dbReference type="SAM" id="Phobius"/>
    </source>
</evidence>
<feature type="transmembrane region" description="Helical" evidence="9">
    <location>
        <begin position="166"/>
        <end position="188"/>
    </location>
</feature>
<evidence type="ECO:0000313" key="14">
    <source>
        <dbReference type="Proteomes" id="UP000694559"/>
    </source>
</evidence>
<dbReference type="GO" id="GO:0003987">
    <property type="term" value="F:acetate-CoA ligase activity"/>
    <property type="evidence" value="ECO:0007669"/>
    <property type="project" value="UniProtKB-UniRule"/>
</dbReference>
<proteinExistence type="inferred from homology"/>
<dbReference type="Ensembl" id="ENSNNAT00000000634.1">
    <property type="protein sequence ID" value="ENSNNAP00000000594.1"/>
    <property type="gene ID" value="ENSNNAG00000000429.1"/>
</dbReference>
<keyword evidence="9" id="KW-1133">Transmembrane helix</keyword>
<evidence type="ECO:0000259" key="11">
    <source>
        <dbReference type="Pfam" id="PF13193"/>
    </source>
</evidence>
<dbReference type="PROSITE" id="PS00455">
    <property type="entry name" value="AMP_BINDING"/>
    <property type="match status" value="1"/>
</dbReference>
<dbReference type="PANTHER" id="PTHR24095:SF110">
    <property type="entry name" value="ACETYL-COENZYME A SYNTHETASE 2-LIKE, MITOCHONDRIAL"/>
    <property type="match status" value="1"/>
</dbReference>
<dbReference type="Gene3D" id="3.40.50.12780">
    <property type="entry name" value="N-terminal domain of ligase-like"/>
    <property type="match status" value="1"/>
</dbReference>
<dbReference type="CDD" id="cd05966">
    <property type="entry name" value="ACS"/>
    <property type="match status" value="1"/>
</dbReference>
<evidence type="ECO:0000259" key="12">
    <source>
        <dbReference type="Pfam" id="PF16177"/>
    </source>
</evidence>
<dbReference type="GO" id="GO:0019427">
    <property type="term" value="P:acetyl-CoA biosynthetic process from acetate"/>
    <property type="evidence" value="ECO:0007669"/>
    <property type="project" value="InterPro"/>
</dbReference>
<evidence type="ECO:0000256" key="7">
    <source>
        <dbReference type="ARBA" id="ARBA00049004"/>
    </source>
</evidence>
<keyword evidence="3 8" id="KW-0436">Ligase</keyword>
<evidence type="ECO:0000259" key="10">
    <source>
        <dbReference type="Pfam" id="PF00501"/>
    </source>
</evidence>
<keyword evidence="4 8" id="KW-0547">Nucleotide-binding</keyword>
<dbReference type="InterPro" id="IPR025110">
    <property type="entry name" value="AMP-bd_C"/>
</dbReference>
<feature type="domain" description="AMP-dependent synthetase/ligase" evidence="10">
    <location>
        <begin position="113"/>
        <end position="506"/>
    </location>
</feature>
<comment type="similarity">
    <text evidence="2 8">Belongs to the ATP-dependent AMP-binding enzyme family.</text>
</comment>
<evidence type="ECO:0000313" key="13">
    <source>
        <dbReference type="Ensembl" id="ENSNNAP00000000594.1"/>
    </source>
</evidence>
<dbReference type="AlphaFoldDB" id="A0A8C6VBL6"/>
<dbReference type="GO" id="GO:0006629">
    <property type="term" value="P:lipid metabolic process"/>
    <property type="evidence" value="ECO:0007669"/>
    <property type="project" value="UniProtKB-KW"/>
</dbReference>
<dbReference type="Pfam" id="PF00501">
    <property type="entry name" value="AMP-binding"/>
    <property type="match status" value="1"/>
</dbReference>
<keyword evidence="14" id="KW-1185">Reference proteome</keyword>
<keyword evidence="5 8" id="KW-0067">ATP-binding</keyword>
<dbReference type="InterPro" id="IPR011904">
    <property type="entry name" value="Ac_CoA_lig"/>
</dbReference>
<keyword evidence="9" id="KW-0812">Transmembrane</keyword>
<protein>
    <recommendedName>
        <fullName evidence="8">Acetyl-coenzyme A synthetase</fullName>
        <ecNumber evidence="8">6.2.1.1</ecNumber>
    </recommendedName>
</protein>
<dbReference type="PANTHER" id="PTHR24095">
    <property type="entry name" value="ACETYL-COENZYME A SYNTHETASE"/>
    <property type="match status" value="1"/>
</dbReference>
<dbReference type="Proteomes" id="UP000694559">
    <property type="component" value="Unplaced"/>
</dbReference>
<evidence type="ECO:0000256" key="1">
    <source>
        <dbReference type="ARBA" id="ARBA00001884"/>
    </source>
</evidence>
<dbReference type="Gene3D" id="3.30.300.30">
    <property type="match status" value="1"/>
</dbReference>
<comment type="catalytic activity">
    <reaction evidence="7">
        <text>propanoate + ATP + CoA = propanoyl-CoA + AMP + diphosphate</text>
        <dbReference type="Rhea" id="RHEA:20373"/>
        <dbReference type="ChEBI" id="CHEBI:17272"/>
        <dbReference type="ChEBI" id="CHEBI:30616"/>
        <dbReference type="ChEBI" id="CHEBI:33019"/>
        <dbReference type="ChEBI" id="CHEBI:57287"/>
        <dbReference type="ChEBI" id="CHEBI:57392"/>
        <dbReference type="ChEBI" id="CHEBI:456215"/>
        <dbReference type="EC" id="6.2.1.17"/>
    </reaction>
    <physiologicalReaction direction="left-to-right" evidence="7">
        <dbReference type="Rhea" id="RHEA:20374"/>
    </physiologicalReaction>
</comment>
<dbReference type="SUPFAM" id="SSF56801">
    <property type="entry name" value="Acetyl-CoA synthetase-like"/>
    <property type="match status" value="1"/>
</dbReference>
<dbReference type="Pfam" id="PF16177">
    <property type="entry name" value="ACAS_N"/>
    <property type="match status" value="1"/>
</dbReference>
<reference evidence="13" key="2">
    <citation type="submission" date="2025-09" db="UniProtKB">
        <authorList>
            <consortium name="Ensembl"/>
        </authorList>
    </citation>
    <scope>IDENTIFICATION</scope>
</reference>
<feature type="domain" description="AMP-binding enzyme C-terminal" evidence="11">
    <location>
        <begin position="562"/>
        <end position="640"/>
    </location>
</feature>
<accession>A0A8C6VBL6</accession>
<dbReference type="InterPro" id="IPR042099">
    <property type="entry name" value="ANL_N_sf"/>
</dbReference>
<dbReference type="InterPro" id="IPR032387">
    <property type="entry name" value="ACAS_N"/>
</dbReference>
<keyword evidence="9" id="KW-0472">Membrane</keyword>
<dbReference type="GO" id="GO:0005524">
    <property type="term" value="F:ATP binding"/>
    <property type="evidence" value="ECO:0007669"/>
    <property type="project" value="UniProtKB-UniRule"/>
</dbReference>
<name>A0A8C6VBL6_NAJNA</name>
<dbReference type="OMA" id="AIKASWP"/>
<feature type="domain" description="Acetyl-coenzyme A synthetase N-terminal" evidence="12">
    <location>
        <begin position="56"/>
        <end position="112"/>
    </location>
</feature>
<dbReference type="GO" id="GO:0016208">
    <property type="term" value="F:AMP binding"/>
    <property type="evidence" value="ECO:0007669"/>
    <property type="project" value="InterPro"/>
</dbReference>
<gene>
    <name evidence="13" type="primary">ACSS1</name>
</gene>
<dbReference type="NCBIfam" id="NF001208">
    <property type="entry name" value="PRK00174.1"/>
    <property type="match status" value="1"/>
</dbReference>
<evidence type="ECO:0000256" key="4">
    <source>
        <dbReference type="ARBA" id="ARBA00022741"/>
    </source>
</evidence>
<dbReference type="OrthoDB" id="1706066at2759"/>
<keyword evidence="6" id="KW-0443">Lipid metabolism</keyword>
<comment type="catalytic activity">
    <reaction evidence="1">
        <text>acetate + ATP + CoA = acetyl-CoA + AMP + diphosphate</text>
        <dbReference type="Rhea" id="RHEA:23176"/>
        <dbReference type="ChEBI" id="CHEBI:30089"/>
        <dbReference type="ChEBI" id="CHEBI:30616"/>
        <dbReference type="ChEBI" id="CHEBI:33019"/>
        <dbReference type="ChEBI" id="CHEBI:57287"/>
        <dbReference type="ChEBI" id="CHEBI:57288"/>
        <dbReference type="ChEBI" id="CHEBI:456215"/>
        <dbReference type="EC" id="6.2.1.1"/>
    </reaction>
    <physiologicalReaction direction="left-to-right" evidence="1">
        <dbReference type="Rhea" id="RHEA:23177"/>
    </physiologicalReaction>
</comment>
<evidence type="ECO:0000256" key="5">
    <source>
        <dbReference type="ARBA" id="ARBA00022840"/>
    </source>
</evidence>